<keyword evidence="3" id="KW-0949">S-adenosyl-L-methionine</keyword>
<evidence type="ECO:0000256" key="2">
    <source>
        <dbReference type="ARBA" id="ARBA00022679"/>
    </source>
</evidence>
<dbReference type="Proteomes" id="UP000266273">
    <property type="component" value="Unassembled WGS sequence"/>
</dbReference>
<dbReference type="PANTHER" id="PTHR43712:SF2">
    <property type="entry name" value="O-METHYLTRANSFERASE CICE"/>
    <property type="match status" value="1"/>
</dbReference>
<gene>
    <name evidence="7" type="ORF">BXY53_1846</name>
</gene>
<feature type="domain" description="O-methyltransferase C-terminal" evidence="5">
    <location>
        <begin position="156"/>
        <end position="371"/>
    </location>
</feature>
<dbReference type="InterPro" id="IPR012967">
    <property type="entry name" value="COMT_dimerisation"/>
</dbReference>
<dbReference type="InterPro" id="IPR016461">
    <property type="entry name" value="COMT-like"/>
</dbReference>
<dbReference type="OrthoDB" id="7418600at2"/>
<keyword evidence="8" id="KW-1185">Reference proteome</keyword>
<evidence type="ECO:0000259" key="5">
    <source>
        <dbReference type="Pfam" id="PF00891"/>
    </source>
</evidence>
<dbReference type="SUPFAM" id="SSF46785">
    <property type="entry name" value="Winged helix' DNA-binding domain"/>
    <property type="match status" value="1"/>
</dbReference>
<dbReference type="RefSeq" id="WP_119061502.1">
    <property type="nucleotide sequence ID" value="NZ_QXDF01000001.1"/>
</dbReference>
<protein>
    <submittedName>
        <fullName evidence="7">Hydroxyneurosporene-O-methyltransferase</fullName>
    </submittedName>
</protein>
<evidence type="ECO:0000313" key="8">
    <source>
        <dbReference type="Proteomes" id="UP000266273"/>
    </source>
</evidence>
<dbReference type="EMBL" id="QXDF01000001">
    <property type="protein sequence ID" value="RIA56737.1"/>
    <property type="molecule type" value="Genomic_DNA"/>
</dbReference>
<reference evidence="7 8" key="1">
    <citation type="submission" date="2018-08" db="EMBL/GenBank/DDBJ databases">
        <title>Genomic Encyclopedia of Archaeal and Bacterial Type Strains, Phase II (KMG-II): from individual species to whole genera.</title>
        <authorList>
            <person name="Goeker M."/>
        </authorList>
    </citation>
    <scope>NUCLEOTIDE SEQUENCE [LARGE SCALE GENOMIC DNA]</scope>
    <source>
        <strain evidence="7 8">DSM 5002</strain>
    </source>
</reference>
<dbReference type="Gene3D" id="1.10.287.1350">
    <property type="match status" value="1"/>
</dbReference>
<proteinExistence type="predicted"/>
<name>A0A397QB76_9HYPH</name>
<dbReference type="GO" id="GO:0032259">
    <property type="term" value="P:methylation"/>
    <property type="evidence" value="ECO:0007669"/>
    <property type="project" value="UniProtKB-KW"/>
</dbReference>
<dbReference type="Pfam" id="PF08100">
    <property type="entry name" value="Dimerisation"/>
    <property type="match status" value="1"/>
</dbReference>
<dbReference type="InterPro" id="IPR036388">
    <property type="entry name" value="WH-like_DNA-bd_sf"/>
</dbReference>
<dbReference type="Pfam" id="PF00891">
    <property type="entry name" value="Methyltransf_2"/>
    <property type="match status" value="1"/>
</dbReference>
<keyword evidence="2 7" id="KW-0808">Transferase</keyword>
<keyword evidence="1 7" id="KW-0489">Methyltransferase</keyword>
<evidence type="ECO:0000313" key="7">
    <source>
        <dbReference type="EMBL" id="RIA56737.1"/>
    </source>
</evidence>
<feature type="domain" description="O-methyltransferase dimerisation" evidence="6">
    <location>
        <begin position="65"/>
        <end position="133"/>
    </location>
</feature>
<dbReference type="PIRSF" id="PIRSF005739">
    <property type="entry name" value="O-mtase"/>
    <property type="match status" value="1"/>
</dbReference>
<evidence type="ECO:0000256" key="1">
    <source>
        <dbReference type="ARBA" id="ARBA00022603"/>
    </source>
</evidence>
<dbReference type="InterPro" id="IPR036390">
    <property type="entry name" value="WH_DNA-bd_sf"/>
</dbReference>
<dbReference type="AlphaFoldDB" id="A0A397QB76"/>
<dbReference type="InterPro" id="IPR001077">
    <property type="entry name" value="COMT_C"/>
</dbReference>
<dbReference type="Gene3D" id="3.40.50.150">
    <property type="entry name" value="Vaccinia Virus protein VP39"/>
    <property type="match status" value="1"/>
</dbReference>
<dbReference type="SUPFAM" id="SSF53335">
    <property type="entry name" value="S-adenosyl-L-methionine-dependent methyltransferases"/>
    <property type="match status" value="1"/>
</dbReference>
<accession>A0A397QB76</accession>
<sequence length="391" mass="42245">MADTTHQADQGPAAGPGETLRTRSLGERLRRWRNRLVRSAAFQRWAAAFPLTSPVARKRAARLFDLCAGFVYSQILAACVRLKLLELLDEAPRSVAEVAQACALPEDGARRLLAGMAALGLADTRHDGRYALSMDGAALLGNPGAIAMIGHHTHFYDDLRDPVALLRGETEDTALSRFWGYARGEAPADLSAAETAEYTSLMSASQSLIAEDILDGYDLSRHRHLMDVGGGDGAFIMAVAGRHPDLTLTLFDLPAVADHASQRMARAGLSKRVSIASGDFFADALPTDADIISLVRVLLDHDDASALRILRQAHAALPPGGTLLVAETLSGVRGAETISDAYFGFYLMAMGKGRPRSVGEMQKLLTQAGFRDIRLKRTRRPLLTQLITAHR</sequence>
<evidence type="ECO:0000259" key="6">
    <source>
        <dbReference type="Pfam" id="PF08100"/>
    </source>
</evidence>
<organism evidence="7 8">
    <name type="scientific">Dichotomicrobium thermohalophilum</name>
    <dbReference type="NCBI Taxonomy" id="933063"/>
    <lineage>
        <taxon>Bacteria</taxon>
        <taxon>Pseudomonadati</taxon>
        <taxon>Pseudomonadota</taxon>
        <taxon>Alphaproteobacteria</taxon>
        <taxon>Hyphomicrobiales</taxon>
        <taxon>Hyphomicrobiaceae</taxon>
        <taxon>Dichotomicrobium</taxon>
    </lineage>
</organism>
<dbReference type="CDD" id="cd02440">
    <property type="entry name" value="AdoMet_MTases"/>
    <property type="match status" value="1"/>
</dbReference>
<feature type="region of interest" description="Disordered" evidence="4">
    <location>
        <begin position="1"/>
        <end position="20"/>
    </location>
</feature>
<dbReference type="PANTHER" id="PTHR43712">
    <property type="entry name" value="PUTATIVE (AFU_ORTHOLOGUE AFUA_4G14580)-RELATED"/>
    <property type="match status" value="1"/>
</dbReference>
<evidence type="ECO:0000256" key="3">
    <source>
        <dbReference type="ARBA" id="ARBA00022691"/>
    </source>
</evidence>
<dbReference type="Gene3D" id="1.10.10.10">
    <property type="entry name" value="Winged helix-like DNA-binding domain superfamily/Winged helix DNA-binding domain"/>
    <property type="match status" value="1"/>
</dbReference>
<dbReference type="PROSITE" id="PS51683">
    <property type="entry name" value="SAM_OMT_II"/>
    <property type="match status" value="1"/>
</dbReference>
<dbReference type="InterPro" id="IPR029063">
    <property type="entry name" value="SAM-dependent_MTases_sf"/>
</dbReference>
<comment type="caution">
    <text evidence="7">The sequence shown here is derived from an EMBL/GenBank/DDBJ whole genome shotgun (WGS) entry which is preliminary data.</text>
</comment>
<dbReference type="GO" id="GO:0008171">
    <property type="term" value="F:O-methyltransferase activity"/>
    <property type="evidence" value="ECO:0007669"/>
    <property type="project" value="InterPro"/>
</dbReference>
<dbReference type="GO" id="GO:0046983">
    <property type="term" value="F:protein dimerization activity"/>
    <property type="evidence" value="ECO:0007669"/>
    <property type="project" value="InterPro"/>
</dbReference>
<evidence type="ECO:0000256" key="4">
    <source>
        <dbReference type="SAM" id="MobiDB-lite"/>
    </source>
</evidence>